<gene>
    <name evidence="1" type="ORF">B4121_3043</name>
    <name evidence="2" type="ORF">CHCC15381_2124</name>
</gene>
<accession>A0A6I7TRI7</accession>
<keyword evidence="4" id="KW-1185">Reference proteome</keyword>
<dbReference type="EMBL" id="LKPO01000020">
    <property type="protein sequence ID" value="OLF90830.1"/>
    <property type="molecule type" value="Genomic_DNA"/>
</dbReference>
<dbReference type="EMBL" id="NILF01000016">
    <property type="protein sequence ID" value="TWL43268.1"/>
    <property type="molecule type" value="Genomic_DNA"/>
</dbReference>
<protein>
    <submittedName>
        <fullName evidence="1">Uncharacterized protein</fullName>
    </submittedName>
</protein>
<comment type="caution">
    <text evidence="1">The sequence shown here is derived from an EMBL/GenBank/DDBJ whole genome shotgun (WGS) entry which is preliminary data.</text>
</comment>
<evidence type="ECO:0000313" key="3">
    <source>
        <dbReference type="Proteomes" id="UP000185604"/>
    </source>
</evidence>
<evidence type="ECO:0000313" key="2">
    <source>
        <dbReference type="EMBL" id="TWL43268.1"/>
    </source>
</evidence>
<dbReference type="AlphaFoldDB" id="A0A6I7TRI7"/>
<evidence type="ECO:0000313" key="1">
    <source>
        <dbReference type="EMBL" id="OLF90830.1"/>
    </source>
</evidence>
<reference evidence="2 4" key="2">
    <citation type="submission" date="2019-06" db="EMBL/GenBank/DDBJ databases">
        <title>Genome sequence analysis of &gt;100 Bacillus licheniformis strains suggests intrinsic resistance to this species.</title>
        <authorList>
            <person name="Wels M."/>
            <person name="Siezen R.J."/>
            <person name="Johansen E."/>
            <person name="Stuer-Lauridsen B."/>
            <person name="Bjerre K."/>
            <person name="Nielsen B.K.K."/>
        </authorList>
    </citation>
    <scope>NUCLEOTIDE SEQUENCE [LARGE SCALE GENOMIC DNA]</scope>
    <source>
        <strain evidence="2 4">BAC-15381</strain>
    </source>
</reference>
<dbReference type="Proteomes" id="UP000185604">
    <property type="component" value="Unassembled WGS sequence"/>
</dbReference>
<reference evidence="1 3" key="1">
    <citation type="journal article" date="2016" name="Front. Microbiol.">
        <title>High-Level Heat Resistance of Spores of Bacillus amyloliquefaciens and Bacillus licheniformis Results from the Presence of a spoVA Operon in a Tn1546 Transposon.</title>
        <authorList>
            <person name="Berendsen E.M."/>
            <person name="Koning R.A."/>
            <person name="Boekhorst J."/>
            <person name="de Jong A."/>
            <person name="Kuipers O.P."/>
            <person name="Wells-Bennik M.H."/>
        </authorList>
    </citation>
    <scope>NUCLEOTIDE SEQUENCE [LARGE SCALE GENOMIC DNA]</scope>
    <source>
        <strain evidence="1 3">B4121</strain>
    </source>
</reference>
<organism evidence="1 3">
    <name type="scientific">Bacillus paralicheniformis</name>
    <dbReference type="NCBI Taxonomy" id="1648923"/>
    <lineage>
        <taxon>Bacteria</taxon>
        <taxon>Bacillati</taxon>
        <taxon>Bacillota</taxon>
        <taxon>Bacilli</taxon>
        <taxon>Bacillales</taxon>
        <taxon>Bacillaceae</taxon>
        <taxon>Bacillus</taxon>
    </lineage>
</organism>
<name>A0A6I7TRI7_9BACI</name>
<proteinExistence type="predicted"/>
<dbReference type="Proteomes" id="UP000429980">
    <property type="component" value="Unassembled WGS sequence"/>
</dbReference>
<evidence type="ECO:0000313" key="4">
    <source>
        <dbReference type="Proteomes" id="UP000429980"/>
    </source>
</evidence>
<sequence length="41" mass="4774">MCPSPGKLIISTCPITALPFSYENLYKEIYYKKTNEVKKFN</sequence>